<keyword evidence="2" id="KW-0227">DNA damage</keyword>
<dbReference type="InterPro" id="IPR036286">
    <property type="entry name" value="LexA/Signal_pep-like_sf"/>
</dbReference>
<keyword evidence="6" id="KW-0742">SOS response</keyword>
<dbReference type="MEROPS" id="S24.003"/>
<dbReference type="GO" id="GO:0006355">
    <property type="term" value="P:regulation of DNA-templated transcription"/>
    <property type="evidence" value="ECO:0007669"/>
    <property type="project" value="InterPro"/>
</dbReference>
<dbReference type="InterPro" id="IPR015927">
    <property type="entry name" value="Peptidase_S24_S26A/B/C"/>
</dbReference>
<dbReference type="EMBL" id="JNAX01000015">
    <property type="protein sequence ID" value="KGG19698.1"/>
    <property type="molecule type" value="Genomic_DNA"/>
</dbReference>
<dbReference type="PANTHER" id="PTHR33516:SF2">
    <property type="entry name" value="LEXA REPRESSOR-RELATED"/>
    <property type="match status" value="1"/>
</dbReference>
<proteinExistence type="inferred from homology"/>
<accession>A0A0A2C061</accession>
<dbReference type="GO" id="GO:0009432">
    <property type="term" value="P:SOS response"/>
    <property type="evidence" value="ECO:0007669"/>
    <property type="project" value="UniProtKB-KW"/>
</dbReference>
<gene>
    <name evidence="9" type="ORF">EV03_2084</name>
</gene>
<dbReference type="RefSeq" id="WP_036907465.1">
    <property type="nucleotide sequence ID" value="NZ_CP138967.1"/>
</dbReference>
<dbReference type="InterPro" id="IPR006197">
    <property type="entry name" value="Peptidase_S24_LexA"/>
</dbReference>
<dbReference type="SUPFAM" id="SSF51306">
    <property type="entry name" value="LexA/Signal peptidase"/>
    <property type="match status" value="1"/>
</dbReference>
<dbReference type="InterPro" id="IPR050077">
    <property type="entry name" value="LexA_repressor"/>
</dbReference>
<evidence type="ECO:0000259" key="8">
    <source>
        <dbReference type="Pfam" id="PF00717"/>
    </source>
</evidence>
<dbReference type="GO" id="GO:0006281">
    <property type="term" value="P:DNA repair"/>
    <property type="evidence" value="ECO:0007669"/>
    <property type="project" value="UniProtKB-KW"/>
</dbReference>
<evidence type="ECO:0000256" key="2">
    <source>
        <dbReference type="ARBA" id="ARBA00022763"/>
    </source>
</evidence>
<evidence type="ECO:0000313" key="9">
    <source>
        <dbReference type="EMBL" id="KGG19698.1"/>
    </source>
</evidence>
<comment type="caution">
    <text evidence="9">The sequence shown here is derived from an EMBL/GenBank/DDBJ whole genome shotgun (WGS) entry which is preliminary data.</text>
</comment>
<protein>
    <submittedName>
        <fullName evidence="9">Error-prone repair protein UmuD</fullName>
    </submittedName>
</protein>
<evidence type="ECO:0000256" key="4">
    <source>
        <dbReference type="ARBA" id="ARBA00022813"/>
    </source>
</evidence>
<name>A0A0A2C061_PROMR</name>
<keyword evidence="4 7" id="KW-0068">Autocatalytic cleavage</keyword>
<evidence type="ECO:0000256" key="1">
    <source>
        <dbReference type="ARBA" id="ARBA00007484"/>
    </source>
</evidence>
<evidence type="ECO:0000256" key="5">
    <source>
        <dbReference type="ARBA" id="ARBA00023204"/>
    </source>
</evidence>
<dbReference type="AlphaFoldDB" id="A0A0A2C061"/>
<keyword evidence="5" id="KW-0234">DNA repair</keyword>
<evidence type="ECO:0000256" key="7">
    <source>
        <dbReference type="RuleBase" id="RU003991"/>
    </source>
</evidence>
<feature type="domain" description="Peptidase S24/S26A/S26B/S26C" evidence="8">
    <location>
        <begin position="21"/>
        <end position="133"/>
    </location>
</feature>
<dbReference type="GO" id="GO:0016787">
    <property type="term" value="F:hydrolase activity"/>
    <property type="evidence" value="ECO:0007669"/>
    <property type="project" value="UniProtKB-KW"/>
</dbReference>
<dbReference type="Gene3D" id="2.10.109.10">
    <property type="entry name" value="Umud Fragment, subunit A"/>
    <property type="match status" value="1"/>
</dbReference>
<evidence type="ECO:0000256" key="6">
    <source>
        <dbReference type="ARBA" id="ARBA00023236"/>
    </source>
</evidence>
<reference evidence="10" key="1">
    <citation type="journal article" date="2014" name="Sci. Data">
        <title>Genomes of diverse isolates of the marine cyanobacterium Prochlorococcus.</title>
        <authorList>
            <person name="Biller S."/>
            <person name="Berube P."/>
            <person name="Thompson J."/>
            <person name="Kelly L."/>
            <person name="Roggensack S."/>
            <person name="Awad L."/>
            <person name="Roache-Johnson K."/>
            <person name="Ding H."/>
            <person name="Giovannoni S.J."/>
            <person name="Moore L.R."/>
            <person name="Chisholm S.W."/>
        </authorList>
    </citation>
    <scope>NUCLEOTIDE SEQUENCE [LARGE SCALE GENOMIC DNA]</scope>
    <source>
        <strain evidence="10">PAC1</strain>
    </source>
</reference>
<dbReference type="PANTHER" id="PTHR33516">
    <property type="entry name" value="LEXA REPRESSOR"/>
    <property type="match status" value="1"/>
</dbReference>
<dbReference type="GO" id="GO:0003677">
    <property type="term" value="F:DNA binding"/>
    <property type="evidence" value="ECO:0007669"/>
    <property type="project" value="InterPro"/>
</dbReference>
<organism evidence="9 10">
    <name type="scientific">Prochlorococcus marinus str. PAC1</name>
    <dbReference type="NCBI Taxonomy" id="59924"/>
    <lineage>
        <taxon>Bacteria</taxon>
        <taxon>Bacillati</taxon>
        <taxon>Cyanobacteriota</taxon>
        <taxon>Cyanophyceae</taxon>
        <taxon>Synechococcales</taxon>
        <taxon>Prochlorococcaceae</taxon>
        <taxon>Prochlorococcus</taxon>
    </lineage>
</organism>
<dbReference type="Proteomes" id="UP000030392">
    <property type="component" value="Unassembled WGS sequence"/>
</dbReference>
<evidence type="ECO:0000313" key="10">
    <source>
        <dbReference type="Proteomes" id="UP000030392"/>
    </source>
</evidence>
<dbReference type="CDD" id="cd06529">
    <property type="entry name" value="S24_LexA-like"/>
    <property type="match status" value="1"/>
</dbReference>
<dbReference type="Pfam" id="PF00717">
    <property type="entry name" value="Peptidase_S24"/>
    <property type="match status" value="1"/>
</dbReference>
<dbReference type="NCBIfam" id="NF007621">
    <property type="entry name" value="PRK10276.1"/>
    <property type="match status" value="1"/>
</dbReference>
<comment type="similarity">
    <text evidence="1 7">Belongs to the peptidase S24 family.</text>
</comment>
<sequence length="144" mass="16103">MGSNRSCSSSTEALSSLLIPTISAGFPSPAEDYIELGIDLNKYLIKNPISTFFLRVSGNSMNNAGIYNNDLLIIDRSINPNPGHIVVALLDGEFTLKRLIKKQDSYYLKADKENYPAINLYEYIDIQIWGVAIYSIHELQQSKV</sequence>
<evidence type="ECO:0000256" key="3">
    <source>
        <dbReference type="ARBA" id="ARBA00022801"/>
    </source>
</evidence>
<keyword evidence="3 7" id="KW-0378">Hydrolase</keyword>
<dbReference type="PRINTS" id="PR00726">
    <property type="entry name" value="LEXASERPTASE"/>
</dbReference>
<dbReference type="InterPro" id="IPR039418">
    <property type="entry name" value="LexA-like"/>
</dbReference>